<evidence type="ECO:0000313" key="3">
    <source>
        <dbReference type="Proteomes" id="UP000639643"/>
    </source>
</evidence>
<feature type="region of interest" description="Disordered" evidence="1">
    <location>
        <begin position="389"/>
        <end position="414"/>
    </location>
</feature>
<feature type="compositionally biased region" description="Basic and acidic residues" evidence="1">
    <location>
        <begin position="45"/>
        <end position="54"/>
    </location>
</feature>
<evidence type="ECO:0000313" key="2">
    <source>
        <dbReference type="EMBL" id="KAF6824003.1"/>
    </source>
</evidence>
<keyword evidence="3" id="KW-1185">Reference proteome</keyword>
<dbReference type="Proteomes" id="UP000639643">
    <property type="component" value="Unassembled WGS sequence"/>
</dbReference>
<dbReference type="AlphaFoldDB" id="A0A8H6K427"/>
<accession>A0A8H6K427</accession>
<organism evidence="2 3">
    <name type="scientific">Colletotrichum musicola</name>
    <dbReference type="NCBI Taxonomy" id="2175873"/>
    <lineage>
        <taxon>Eukaryota</taxon>
        <taxon>Fungi</taxon>
        <taxon>Dikarya</taxon>
        <taxon>Ascomycota</taxon>
        <taxon>Pezizomycotina</taxon>
        <taxon>Sordariomycetes</taxon>
        <taxon>Hypocreomycetidae</taxon>
        <taxon>Glomerellales</taxon>
        <taxon>Glomerellaceae</taxon>
        <taxon>Colletotrichum</taxon>
        <taxon>Colletotrichum orchidearum species complex</taxon>
    </lineage>
</organism>
<protein>
    <submittedName>
        <fullName evidence="2">Uncharacterized protein</fullName>
    </submittedName>
</protein>
<comment type="caution">
    <text evidence="2">The sequence shown here is derived from an EMBL/GenBank/DDBJ whole genome shotgun (WGS) entry which is preliminary data.</text>
</comment>
<reference evidence="2" key="1">
    <citation type="journal article" date="2020" name="Phytopathology">
        <title>Genome Sequence Resources of Colletotrichum truncatum, C. plurivorum, C. musicola, and C. sojae: Four Species Pathogenic to Soybean (Glycine max).</title>
        <authorList>
            <person name="Rogerio F."/>
            <person name="Boufleur T.R."/>
            <person name="Ciampi-Guillardi M."/>
            <person name="Sukno S.A."/>
            <person name="Thon M.R."/>
            <person name="Massola Junior N.S."/>
            <person name="Baroncelli R."/>
        </authorList>
    </citation>
    <scope>NUCLEOTIDE SEQUENCE</scope>
    <source>
        <strain evidence="2">LFN0074</strain>
    </source>
</reference>
<gene>
    <name evidence="2" type="ORF">CMUS01_10443</name>
</gene>
<feature type="region of interest" description="Disordered" evidence="1">
    <location>
        <begin position="19"/>
        <end position="71"/>
    </location>
</feature>
<dbReference type="EMBL" id="WIGM01000482">
    <property type="protein sequence ID" value="KAF6824003.1"/>
    <property type="molecule type" value="Genomic_DNA"/>
</dbReference>
<sequence length="485" mass="52718">MCPTGHRIRERSRDLSLESLPERLVPPEITGSSCAQPGHSARAGAPERRVEDRLGSPGFLPGSTWQRQKKSHSQAVEKLWSRRSGIKACHHTRETSPWQAPSRVGGGVGPIADECVRGKGTTEAELTKSLTVNRHGDVRAASIVAQHGAHILELRQSVDEKGLASYGPWLICFEDQTILTAICCVDQHDRPVASSGGLRKPPSRSKTERRRTVFSVPFPTELEGSKSTALAPKSPGRVSKRALSAACSMSRLTANCLGRVGPMGGGKRVVNYQAEAALRLELSVPGLVKETTLRLFPPNSRTRAVREPCFGFPESFNGAKDLLSRVMMPSWDDSQLQAQTGQIGVVREASIDEFLCQAVASWPALRSETFARCSGAAWGAYAISNARTGRRRPGGSDRLRQPSGLDLSPRGRPGRVTPVAAMRFHLKWALGGDLYRPALSPLGNMDLSVPPQWRLVLRLRARWALLAHGTAAFFPPCGLFSCLPL</sequence>
<feature type="region of interest" description="Disordered" evidence="1">
    <location>
        <begin position="191"/>
        <end position="214"/>
    </location>
</feature>
<proteinExistence type="predicted"/>
<name>A0A8H6K427_9PEZI</name>
<evidence type="ECO:0000256" key="1">
    <source>
        <dbReference type="SAM" id="MobiDB-lite"/>
    </source>
</evidence>